<evidence type="ECO:0008006" key="3">
    <source>
        <dbReference type="Google" id="ProtNLM"/>
    </source>
</evidence>
<evidence type="ECO:0000313" key="1">
    <source>
        <dbReference type="EMBL" id="KAL1895662.1"/>
    </source>
</evidence>
<sequence length="405" mass="44519">MSTPRASLTMNGHVVDEQLRTRQFTTKTPPRVTPGTRIVAATHPTFRIAGPGIDDWFLSDFYAFNYLLHGQGQSQIWLTAAKPETLLSKCGNYLHGNPFRDRKIVLSTELLQSGELTETTFVPASEMIGKFLAEVKTATEEAKRDGGAVLLLLFCHGNDDCSMILDAGESTKLTITRLQGVLEPYVPVCLLTTACYSGGWTVSKDINITTMTAATTQQQSLSWPRSPSIGRACGSVFIGSIIPAVGKAAKTFPEDDNQPLSAMALTTGSSEIPSPNPGKPQQVSTYNSLCRSVWQFCQDQHRLWTEHHFSFSAQGDEWEEPWSRMTGMALEEYEARWAKLVTVPYTGSAETKSHLDPSPDNSYFLGASMRTVATGGHRPSHDRTYDAFVGPFLESLHSNNVKAMV</sequence>
<gene>
    <name evidence="1" type="ORF">Sste5346_005133</name>
</gene>
<comment type="caution">
    <text evidence="1">The sequence shown here is derived from an EMBL/GenBank/DDBJ whole genome shotgun (WGS) entry which is preliminary data.</text>
</comment>
<dbReference type="Proteomes" id="UP001583186">
    <property type="component" value="Unassembled WGS sequence"/>
</dbReference>
<name>A0ABR3Z620_9PEZI</name>
<accession>A0ABR3Z620</accession>
<dbReference type="EMBL" id="JAWCUI010000026">
    <property type="protein sequence ID" value="KAL1895662.1"/>
    <property type="molecule type" value="Genomic_DNA"/>
</dbReference>
<proteinExistence type="predicted"/>
<keyword evidence="2" id="KW-1185">Reference proteome</keyword>
<reference evidence="1 2" key="1">
    <citation type="journal article" date="2024" name="IMA Fungus">
        <title>IMA Genome - F19 : A genome assembly and annotation guide to empower mycologists, including annotated draft genome sequences of Ceratocystis pirilliformis, Diaporthe australafricana, Fusarium ophioides, Paecilomyces lecythidis, and Sporothrix stenoceras.</title>
        <authorList>
            <person name="Aylward J."/>
            <person name="Wilson A.M."/>
            <person name="Visagie C.M."/>
            <person name="Spraker J."/>
            <person name="Barnes I."/>
            <person name="Buitendag C."/>
            <person name="Ceriani C."/>
            <person name="Del Mar Angel L."/>
            <person name="du Plessis D."/>
            <person name="Fuchs T."/>
            <person name="Gasser K."/>
            <person name="Kramer D."/>
            <person name="Li W."/>
            <person name="Munsamy K."/>
            <person name="Piso A."/>
            <person name="Price J.L."/>
            <person name="Sonnekus B."/>
            <person name="Thomas C."/>
            <person name="van der Nest A."/>
            <person name="van Dijk A."/>
            <person name="van Heerden A."/>
            <person name="van Vuuren N."/>
            <person name="Yilmaz N."/>
            <person name="Duong T.A."/>
            <person name="van der Merwe N.A."/>
            <person name="Wingfield M.J."/>
            <person name="Wingfield B.D."/>
        </authorList>
    </citation>
    <scope>NUCLEOTIDE SEQUENCE [LARGE SCALE GENOMIC DNA]</scope>
    <source>
        <strain evidence="1 2">CMW 5346</strain>
    </source>
</reference>
<organism evidence="1 2">
    <name type="scientific">Sporothrix stenoceras</name>
    <dbReference type="NCBI Taxonomy" id="5173"/>
    <lineage>
        <taxon>Eukaryota</taxon>
        <taxon>Fungi</taxon>
        <taxon>Dikarya</taxon>
        <taxon>Ascomycota</taxon>
        <taxon>Pezizomycotina</taxon>
        <taxon>Sordariomycetes</taxon>
        <taxon>Sordariomycetidae</taxon>
        <taxon>Ophiostomatales</taxon>
        <taxon>Ophiostomataceae</taxon>
        <taxon>Sporothrix</taxon>
    </lineage>
</organism>
<protein>
    <recommendedName>
        <fullName evidence="3">Peptidase C13 family protein</fullName>
    </recommendedName>
</protein>
<evidence type="ECO:0000313" key="2">
    <source>
        <dbReference type="Proteomes" id="UP001583186"/>
    </source>
</evidence>